<evidence type="ECO:0000256" key="1">
    <source>
        <dbReference type="SAM" id="MobiDB-lite"/>
    </source>
</evidence>
<reference evidence="2" key="1">
    <citation type="journal article" date="2014" name="Int. J. Syst. Evol. Microbiol.">
        <title>Complete genome sequence of Corynebacterium casei LMG S-19264T (=DSM 44701T), isolated from a smear-ripened cheese.</title>
        <authorList>
            <consortium name="US DOE Joint Genome Institute (JGI-PGF)"/>
            <person name="Walter F."/>
            <person name="Albersmeier A."/>
            <person name="Kalinowski J."/>
            <person name="Ruckert C."/>
        </authorList>
    </citation>
    <scope>NUCLEOTIDE SEQUENCE</scope>
    <source>
        <strain evidence="2">VKM Ac-1321</strain>
    </source>
</reference>
<sequence length="113" mass="12607">MPAIPVTLSVPDAVRADPRLIPNSLNRYRVVLDPATKKPVTSGDWYMTEDWDAKPEAYPDEVVVTNRAGVALTVRELRAVRPQSLHWKFREPPLTAKGPFADRSASCRAQTLP</sequence>
<organism evidence="2 3">
    <name type="scientific">Dactylosporangium matsuzakiense</name>
    <dbReference type="NCBI Taxonomy" id="53360"/>
    <lineage>
        <taxon>Bacteria</taxon>
        <taxon>Bacillati</taxon>
        <taxon>Actinomycetota</taxon>
        <taxon>Actinomycetes</taxon>
        <taxon>Micromonosporales</taxon>
        <taxon>Micromonosporaceae</taxon>
        <taxon>Dactylosporangium</taxon>
    </lineage>
</organism>
<evidence type="ECO:0000313" key="3">
    <source>
        <dbReference type="Proteomes" id="UP001143480"/>
    </source>
</evidence>
<dbReference type="RefSeq" id="WP_261958913.1">
    <property type="nucleotide sequence ID" value="NZ_BAAAXA010000001.1"/>
</dbReference>
<evidence type="ECO:0000313" key="2">
    <source>
        <dbReference type="EMBL" id="GLL07893.1"/>
    </source>
</evidence>
<reference evidence="2" key="2">
    <citation type="submission" date="2023-01" db="EMBL/GenBank/DDBJ databases">
        <authorList>
            <person name="Sun Q."/>
            <person name="Evtushenko L."/>
        </authorList>
    </citation>
    <scope>NUCLEOTIDE SEQUENCE</scope>
    <source>
        <strain evidence="2">VKM Ac-1321</strain>
    </source>
</reference>
<accession>A0A9W6KV66</accession>
<dbReference type="Proteomes" id="UP001143480">
    <property type="component" value="Unassembled WGS sequence"/>
</dbReference>
<comment type="caution">
    <text evidence="2">The sequence shown here is derived from an EMBL/GenBank/DDBJ whole genome shotgun (WGS) entry which is preliminary data.</text>
</comment>
<dbReference type="EMBL" id="BSFP01000116">
    <property type="protein sequence ID" value="GLL07893.1"/>
    <property type="molecule type" value="Genomic_DNA"/>
</dbReference>
<keyword evidence="3" id="KW-1185">Reference proteome</keyword>
<proteinExistence type="predicted"/>
<dbReference type="AlphaFoldDB" id="A0A9W6KV66"/>
<gene>
    <name evidence="2" type="ORF">GCM10017581_096520</name>
</gene>
<name>A0A9W6KV66_9ACTN</name>
<protein>
    <submittedName>
        <fullName evidence="2">Uncharacterized protein</fullName>
    </submittedName>
</protein>
<feature type="region of interest" description="Disordered" evidence="1">
    <location>
        <begin position="93"/>
        <end position="113"/>
    </location>
</feature>